<feature type="transmembrane region" description="Helical" evidence="1">
    <location>
        <begin position="55"/>
        <end position="73"/>
    </location>
</feature>
<keyword evidence="3" id="KW-1185">Reference proteome</keyword>
<organism evidence="2 3">
    <name type="scientific">Streptomyces rimosus subsp. rimosus</name>
    <dbReference type="NCBI Taxonomy" id="132474"/>
    <lineage>
        <taxon>Bacteria</taxon>
        <taxon>Bacillati</taxon>
        <taxon>Actinomycetota</taxon>
        <taxon>Actinomycetes</taxon>
        <taxon>Kitasatosporales</taxon>
        <taxon>Streptomycetaceae</taxon>
        <taxon>Streptomyces</taxon>
    </lineage>
</organism>
<feature type="transmembrane region" description="Helical" evidence="1">
    <location>
        <begin position="12"/>
        <end position="35"/>
    </location>
</feature>
<dbReference type="GeneID" id="66855725"/>
<evidence type="ECO:0000313" key="2">
    <source>
        <dbReference type="EMBL" id="UNZ05166.1"/>
    </source>
</evidence>
<gene>
    <name evidence="2" type="ORF">SRIMR7_23700</name>
</gene>
<keyword evidence="1" id="KW-0812">Transmembrane</keyword>
<accession>A0ABY3Z4C6</accession>
<evidence type="ECO:0000256" key="1">
    <source>
        <dbReference type="SAM" id="Phobius"/>
    </source>
</evidence>
<feature type="transmembrane region" description="Helical" evidence="1">
    <location>
        <begin position="111"/>
        <end position="129"/>
    </location>
</feature>
<keyword evidence="1" id="KW-0472">Membrane</keyword>
<protein>
    <recommendedName>
        <fullName evidence="4">Integral membrane protein</fullName>
    </recommendedName>
</protein>
<name>A0ABY3Z4C6_STRRM</name>
<dbReference type="Proteomes" id="UP000829494">
    <property type="component" value="Chromosome"/>
</dbReference>
<dbReference type="EMBL" id="CP094298">
    <property type="protein sequence ID" value="UNZ05166.1"/>
    <property type="molecule type" value="Genomic_DNA"/>
</dbReference>
<evidence type="ECO:0008006" key="4">
    <source>
        <dbReference type="Google" id="ProtNLM"/>
    </source>
</evidence>
<evidence type="ECO:0000313" key="3">
    <source>
        <dbReference type="Proteomes" id="UP000829494"/>
    </source>
</evidence>
<dbReference type="RefSeq" id="WP_003979798.1">
    <property type="nucleotide sequence ID" value="NZ_CP043497.1"/>
</dbReference>
<reference evidence="2 3" key="1">
    <citation type="submission" date="2022-03" db="EMBL/GenBank/DDBJ databases">
        <title>Complete genome of Streptomyces rimosus ssp. rimosus R7 (=ATCC 10970).</title>
        <authorList>
            <person name="Beganovic S."/>
            <person name="Ruckert C."/>
            <person name="Busche T."/>
            <person name="Kalinowski J."/>
            <person name="Wittmann C."/>
        </authorList>
    </citation>
    <scope>NUCLEOTIDE SEQUENCE [LARGE SCALE GENOMIC DNA]</scope>
    <source>
        <strain evidence="2 3">R7</strain>
    </source>
</reference>
<proteinExistence type="predicted"/>
<keyword evidence="1" id="KW-1133">Transmembrane helix</keyword>
<feature type="transmembrane region" description="Helical" evidence="1">
    <location>
        <begin position="80"/>
        <end position="99"/>
    </location>
</feature>
<sequence length="146" mass="15819">MRAAARRLREHLGRRGAFLLILGTGKTCWGIGFLVEDQPHPVGLDLLTRVAPLHCWAWLWIVAGLTMLVCAWLKVGRDGLGFAVALVPPTTWATAYTVAVVSGDYPRGGYAAIWYLTSHVGVILWAATVPEHSVPPAPRARRGKGA</sequence>